<name>A0ABS4L789_STRAV</name>
<reference evidence="2 3" key="1">
    <citation type="submission" date="2021-03" db="EMBL/GenBank/DDBJ databases">
        <title>Genomic Encyclopedia of Type Strains, Phase IV (KMG-IV): sequencing the most valuable type-strain genomes for metagenomic binning, comparative biology and taxonomic classification.</title>
        <authorList>
            <person name="Goeker M."/>
        </authorList>
    </citation>
    <scope>NUCLEOTIDE SEQUENCE [LARGE SCALE GENOMIC DNA]</scope>
    <source>
        <strain evidence="2 3">DSM 40526</strain>
    </source>
</reference>
<keyword evidence="1" id="KW-0812">Transmembrane</keyword>
<feature type="transmembrane region" description="Helical" evidence="1">
    <location>
        <begin position="100"/>
        <end position="119"/>
    </location>
</feature>
<organism evidence="2 3">
    <name type="scientific">Streptomyces avidinii</name>
    <dbReference type="NCBI Taxonomy" id="1895"/>
    <lineage>
        <taxon>Bacteria</taxon>
        <taxon>Bacillati</taxon>
        <taxon>Actinomycetota</taxon>
        <taxon>Actinomycetes</taxon>
        <taxon>Kitasatosporales</taxon>
        <taxon>Streptomycetaceae</taxon>
        <taxon>Streptomyces</taxon>
    </lineage>
</organism>
<evidence type="ECO:0000313" key="2">
    <source>
        <dbReference type="EMBL" id="MBP2037967.1"/>
    </source>
</evidence>
<dbReference type="Proteomes" id="UP001519310">
    <property type="component" value="Unassembled WGS sequence"/>
</dbReference>
<protein>
    <recommendedName>
        <fullName evidence="4">Histidine kinase</fullName>
    </recommendedName>
</protein>
<accession>A0ABS4L789</accession>
<feature type="transmembrane region" description="Helical" evidence="1">
    <location>
        <begin position="21"/>
        <end position="41"/>
    </location>
</feature>
<keyword evidence="1" id="KW-1133">Transmembrane helix</keyword>
<gene>
    <name evidence="2" type="ORF">J2Z77_003774</name>
</gene>
<evidence type="ECO:0000256" key="1">
    <source>
        <dbReference type="SAM" id="Phobius"/>
    </source>
</evidence>
<dbReference type="EMBL" id="JAGGLQ010000006">
    <property type="protein sequence ID" value="MBP2037967.1"/>
    <property type="molecule type" value="Genomic_DNA"/>
</dbReference>
<evidence type="ECO:0000313" key="3">
    <source>
        <dbReference type="Proteomes" id="UP001519310"/>
    </source>
</evidence>
<feature type="transmembrane region" description="Helical" evidence="1">
    <location>
        <begin position="47"/>
        <end position="68"/>
    </location>
</feature>
<dbReference type="RefSeq" id="WP_189969702.1">
    <property type="nucleotide sequence ID" value="NZ_BMVL01000006.1"/>
</dbReference>
<evidence type="ECO:0008006" key="4">
    <source>
        <dbReference type="Google" id="ProtNLM"/>
    </source>
</evidence>
<sequence>MLEWKRISPGMRPVPTPAATGSVWAAAAVAAVALVAVLNFLDGPGDPLIDLLALSLAVAVVSTGARLTAAPGTALLCWLVLNAYASAPIGRLTWDAPYDLVRLACLLVAAGTGTVVARLTNARAAHRRLTP</sequence>
<comment type="caution">
    <text evidence="2">The sequence shown here is derived from an EMBL/GenBank/DDBJ whole genome shotgun (WGS) entry which is preliminary data.</text>
</comment>
<proteinExistence type="predicted"/>
<keyword evidence="1" id="KW-0472">Membrane</keyword>
<keyword evidence="3" id="KW-1185">Reference proteome</keyword>